<dbReference type="AlphaFoldDB" id="A0AAW2GXI1"/>
<evidence type="ECO:0000313" key="2">
    <source>
        <dbReference type="Proteomes" id="UP001430953"/>
    </source>
</evidence>
<gene>
    <name evidence="1" type="ORF">PUN28_003016</name>
</gene>
<comment type="caution">
    <text evidence="1">The sequence shown here is derived from an EMBL/GenBank/DDBJ whole genome shotgun (WGS) entry which is preliminary data.</text>
</comment>
<name>A0AAW2GXI1_9HYME</name>
<reference evidence="1 2" key="1">
    <citation type="submission" date="2023-03" db="EMBL/GenBank/DDBJ databases">
        <title>High recombination rates correlate with genetic variation in Cardiocondyla obscurior ants.</title>
        <authorList>
            <person name="Errbii M."/>
        </authorList>
    </citation>
    <scope>NUCLEOTIDE SEQUENCE [LARGE SCALE GENOMIC DNA]</scope>
    <source>
        <strain evidence="1">Alpha-2009</strain>
        <tissue evidence="1">Whole body</tissue>
    </source>
</reference>
<accession>A0AAW2GXI1</accession>
<dbReference type="EMBL" id="JADYXP020000002">
    <property type="protein sequence ID" value="KAL0131866.1"/>
    <property type="molecule type" value="Genomic_DNA"/>
</dbReference>
<dbReference type="Proteomes" id="UP001430953">
    <property type="component" value="Unassembled WGS sequence"/>
</dbReference>
<organism evidence="1 2">
    <name type="scientific">Cardiocondyla obscurior</name>
    <dbReference type="NCBI Taxonomy" id="286306"/>
    <lineage>
        <taxon>Eukaryota</taxon>
        <taxon>Metazoa</taxon>
        <taxon>Ecdysozoa</taxon>
        <taxon>Arthropoda</taxon>
        <taxon>Hexapoda</taxon>
        <taxon>Insecta</taxon>
        <taxon>Pterygota</taxon>
        <taxon>Neoptera</taxon>
        <taxon>Endopterygota</taxon>
        <taxon>Hymenoptera</taxon>
        <taxon>Apocrita</taxon>
        <taxon>Aculeata</taxon>
        <taxon>Formicoidea</taxon>
        <taxon>Formicidae</taxon>
        <taxon>Myrmicinae</taxon>
        <taxon>Cardiocondyla</taxon>
    </lineage>
</organism>
<protein>
    <submittedName>
        <fullName evidence="1">Uncharacterized protein</fullName>
    </submittedName>
</protein>
<keyword evidence="2" id="KW-1185">Reference proteome</keyword>
<evidence type="ECO:0000313" key="1">
    <source>
        <dbReference type="EMBL" id="KAL0131866.1"/>
    </source>
</evidence>
<sequence>MYVQSCSNVQTHLILATPTFRLVARRVLRIDTKLRHHYHYVAMKSLARHLFHTKSAHWPTVISCQCDRPIADSFRARARASVRIFVYSNHNTLGISVVSRTKNHINCACVDGMPYSAYRPSLFSGLAWRIVCFNT</sequence>
<proteinExistence type="predicted"/>